<evidence type="ECO:0000256" key="1">
    <source>
        <dbReference type="SAM" id="Phobius"/>
    </source>
</evidence>
<keyword evidence="3" id="KW-1185">Reference proteome</keyword>
<gene>
    <name evidence="2" type="ordered locus">HEAR1603</name>
</gene>
<evidence type="ECO:0000313" key="3">
    <source>
        <dbReference type="Proteomes" id="UP000006697"/>
    </source>
</evidence>
<name>A4G5H7_HERAR</name>
<dbReference type="AlphaFoldDB" id="A4G5H7"/>
<keyword evidence="1" id="KW-1133">Transmembrane helix</keyword>
<feature type="transmembrane region" description="Helical" evidence="1">
    <location>
        <begin position="6"/>
        <end position="26"/>
    </location>
</feature>
<dbReference type="HOGENOM" id="CLU_2069937_0_0_4"/>
<dbReference type="EMBL" id="CU207211">
    <property type="protein sequence ID" value="CAL61764.1"/>
    <property type="molecule type" value="Genomic_DNA"/>
</dbReference>
<sequence>MGTLVTRYFAFTMLVIFLFMTNVGLWSDHSNWLNHELEHSVNVAPMTKTAEYVSLHDTDHSNSSIATSSVAVEHELLHAANHLQLFLGIDLEFSFLPLTQSAEFYFNYVEILLLAFDAPFRPPRL</sequence>
<protein>
    <submittedName>
        <fullName evidence="2">Uncharacterized protein</fullName>
    </submittedName>
</protein>
<dbReference type="KEGG" id="har:HEAR1603"/>
<dbReference type="OrthoDB" id="8702978at2"/>
<dbReference type="eggNOG" id="ENOG5031671">
    <property type="taxonomic scope" value="Bacteria"/>
</dbReference>
<accession>A4G5H7</accession>
<reference evidence="2 3" key="1">
    <citation type="journal article" date="2007" name="PLoS Genet.">
        <title>A tale of two oxidation states: bacterial colonization of arsenic-rich environments.</title>
        <authorList>
            <person name="Muller D."/>
            <person name="Medigue C."/>
            <person name="Koechler S."/>
            <person name="Barbe V."/>
            <person name="Barakat M."/>
            <person name="Talla E."/>
            <person name="Bonnefoy V."/>
            <person name="Krin E."/>
            <person name="Arsene-Ploetze F."/>
            <person name="Carapito C."/>
            <person name="Chandler M."/>
            <person name="Cournoyer B."/>
            <person name="Cruveiller S."/>
            <person name="Dossat C."/>
            <person name="Duval S."/>
            <person name="Heymann M."/>
            <person name="Leize E."/>
            <person name="Lieutaud A."/>
            <person name="Lievremont D."/>
            <person name="Makita Y."/>
            <person name="Mangenot S."/>
            <person name="Nitschke W."/>
            <person name="Ortet P."/>
            <person name="Perdrial N."/>
            <person name="Schoepp B."/>
            <person name="Siguier N."/>
            <person name="Simeonova D.D."/>
            <person name="Rouy Z."/>
            <person name="Segurens B."/>
            <person name="Turlin E."/>
            <person name="Vallenet D."/>
            <person name="Van Dorsselaer A."/>
            <person name="Weiss S."/>
            <person name="Weissenbach J."/>
            <person name="Lett M.C."/>
            <person name="Danchin A."/>
            <person name="Bertin P.N."/>
        </authorList>
    </citation>
    <scope>NUCLEOTIDE SEQUENCE [LARGE SCALE GENOMIC DNA]</scope>
    <source>
        <strain evidence="3">ULPAs1</strain>
    </source>
</reference>
<dbReference type="Proteomes" id="UP000006697">
    <property type="component" value="Chromosome"/>
</dbReference>
<keyword evidence="1" id="KW-0472">Membrane</keyword>
<keyword evidence="1" id="KW-0812">Transmembrane</keyword>
<organism evidence="2 3">
    <name type="scientific">Herminiimonas arsenicoxydans</name>
    <dbReference type="NCBI Taxonomy" id="204773"/>
    <lineage>
        <taxon>Bacteria</taxon>
        <taxon>Pseudomonadati</taxon>
        <taxon>Pseudomonadota</taxon>
        <taxon>Betaproteobacteria</taxon>
        <taxon>Burkholderiales</taxon>
        <taxon>Oxalobacteraceae</taxon>
        <taxon>Herminiimonas</taxon>
    </lineage>
</organism>
<proteinExistence type="predicted"/>
<evidence type="ECO:0000313" key="2">
    <source>
        <dbReference type="EMBL" id="CAL61764.1"/>
    </source>
</evidence>